<dbReference type="SUPFAM" id="SSF55729">
    <property type="entry name" value="Acyl-CoA N-acyltransferases (Nat)"/>
    <property type="match status" value="1"/>
</dbReference>
<dbReference type="PANTHER" id="PTHR43877">
    <property type="entry name" value="AMINOALKYLPHOSPHONATE N-ACETYLTRANSFERASE-RELATED-RELATED"/>
    <property type="match status" value="1"/>
</dbReference>
<keyword evidence="1" id="KW-0808">Transferase</keyword>
<accession>A0A1H7NSW4</accession>
<evidence type="ECO:0000256" key="1">
    <source>
        <dbReference type="ARBA" id="ARBA00022679"/>
    </source>
</evidence>
<dbReference type="AlphaFoldDB" id="A0A1H7NSW4"/>
<gene>
    <name evidence="4" type="ORF">SAMN05216382_1672</name>
</gene>
<evidence type="ECO:0000256" key="2">
    <source>
        <dbReference type="ARBA" id="ARBA00023315"/>
    </source>
</evidence>
<evidence type="ECO:0000313" key="5">
    <source>
        <dbReference type="Proteomes" id="UP000199214"/>
    </source>
</evidence>
<dbReference type="PROSITE" id="PS51186">
    <property type="entry name" value="GNAT"/>
    <property type="match status" value="1"/>
</dbReference>
<dbReference type="InterPro" id="IPR050832">
    <property type="entry name" value="Bact_Acetyltransf"/>
</dbReference>
<reference evidence="5" key="1">
    <citation type="submission" date="2016-10" db="EMBL/GenBank/DDBJ databases">
        <authorList>
            <person name="Varghese N."/>
            <person name="Submissions S."/>
        </authorList>
    </citation>
    <scope>NUCLEOTIDE SEQUENCE [LARGE SCALE GENOMIC DNA]</scope>
    <source>
        <strain evidence="5">JS21-1</strain>
    </source>
</reference>
<keyword evidence="2" id="KW-0012">Acyltransferase</keyword>
<dbReference type="OrthoDB" id="143110at2"/>
<dbReference type="InterPro" id="IPR000182">
    <property type="entry name" value="GNAT_dom"/>
</dbReference>
<dbReference type="STRING" id="1855283.SAMN05216382_1672"/>
<proteinExistence type="predicted"/>
<dbReference type="CDD" id="cd04301">
    <property type="entry name" value="NAT_SF"/>
    <property type="match status" value="1"/>
</dbReference>
<keyword evidence="4" id="KW-0687">Ribonucleoprotein</keyword>
<organism evidence="4 5">
    <name type="scientific">Sphingomonas palmae</name>
    <dbReference type="NCBI Taxonomy" id="1855283"/>
    <lineage>
        <taxon>Bacteria</taxon>
        <taxon>Pseudomonadati</taxon>
        <taxon>Pseudomonadota</taxon>
        <taxon>Alphaproteobacteria</taxon>
        <taxon>Sphingomonadales</taxon>
        <taxon>Sphingomonadaceae</taxon>
        <taxon>Sphingomonas</taxon>
    </lineage>
</organism>
<dbReference type="InterPro" id="IPR016181">
    <property type="entry name" value="Acyl_CoA_acyltransferase"/>
</dbReference>
<dbReference type="Proteomes" id="UP000199214">
    <property type="component" value="Unassembled WGS sequence"/>
</dbReference>
<dbReference type="GO" id="GO:0005840">
    <property type="term" value="C:ribosome"/>
    <property type="evidence" value="ECO:0007669"/>
    <property type="project" value="UniProtKB-KW"/>
</dbReference>
<sequence>MIVYRDAMPDDGPAIDAMARRVWLDTFGHSAPAADIEAYLAEAFGPAGALIRDLPDPAFDYRVAMSDQQVIGYAKMSAPIFTDEVDATGAHQLRQLYVDGAHHGQGVAPALLDWSRRIAQSRGASSLLLTVWEENARARRFYQKHGFVHVGDYAFQTGTQVDRDLIMRLAL</sequence>
<name>A0A1H7NSW4_9SPHN</name>
<protein>
    <submittedName>
        <fullName evidence="4">Ribosomal protein S18 acetylase RimI</fullName>
    </submittedName>
</protein>
<dbReference type="EMBL" id="FNZZ01000003">
    <property type="protein sequence ID" value="SEL26481.1"/>
    <property type="molecule type" value="Genomic_DNA"/>
</dbReference>
<evidence type="ECO:0000259" key="3">
    <source>
        <dbReference type="PROSITE" id="PS51186"/>
    </source>
</evidence>
<dbReference type="Pfam" id="PF00583">
    <property type="entry name" value="Acetyltransf_1"/>
    <property type="match status" value="1"/>
</dbReference>
<dbReference type="RefSeq" id="WP_093005297.1">
    <property type="nucleotide sequence ID" value="NZ_FNZZ01000003.1"/>
</dbReference>
<keyword evidence="5" id="KW-1185">Reference proteome</keyword>
<keyword evidence="4" id="KW-0689">Ribosomal protein</keyword>
<dbReference type="Gene3D" id="3.40.630.30">
    <property type="match status" value="1"/>
</dbReference>
<feature type="domain" description="N-acetyltransferase" evidence="3">
    <location>
        <begin position="2"/>
        <end position="171"/>
    </location>
</feature>
<evidence type="ECO:0000313" key="4">
    <source>
        <dbReference type="EMBL" id="SEL26481.1"/>
    </source>
</evidence>
<dbReference type="GO" id="GO:0016747">
    <property type="term" value="F:acyltransferase activity, transferring groups other than amino-acyl groups"/>
    <property type="evidence" value="ECO:0007669"/>
    <property type="project" value="InterPro"/>
</dbReference>